<keyword evidence="2" id="KW-0808">Transferase</keyword>
<keyword evidence="1 7" id="KW-0723">Serine/threonine-protein kinase</keyword>
<comment type="similarity">
    <text evidence="7">Belongs to the protein kinase superfamily.</text>
</comment>
<dbReference type="GO" id="GO:0004674">
    <property type="term" value="F:protein serine/threonine kinase activity"/>
    <property type="evidence" value="ECO:0007669"/>
    <property type="project" value="UniProtKB-KW"/>
</dbReference>
<keyword evidence="11" id="KW-1185">Reference proteome</keyword>
<evidence type="ECO:0000256" key="1">
    <source>
        <dbReference type="ARBA" id="ARBA00022527"/>
    </source>
</evidence>
<evidence type="ECO:0000313" key="10">
    <source>
        <dbReference type="EMBL" id="KAG7367483.1"/>
    </source>
</evidence>
<evidence type="ECO:0000256" key="5">
    <source>
        <dbReference type="ARBA" id="ARBA00022840"/>
    </source>
</evidence>
<dbReference type="InterPro" id="IPR017441">
    <property type="entry name" value="Protein_kinase_ATP_BS"/>
</dbReference>
<dbReference type="OrthoDB" id="40902at2759"/>
<reference evidence="9" key="2">
    <citation type="submission" date="2021-04" db="EMBL/GenBank/DDBJ databases">
        <authorList>
            <person name="Podell S."/>
        </authorList>
    </citation>
    <scope>NUCLEOTIDE SEQUENCE</scope>
    <source>
        <strain evidence="9">Hildebrandi</strain>
    </source>
</reference>
<dbReference type="Proteomes" id="UP000693970">
    <property type="component" value="Unassembled WGS sequence"/>
</dbReference>
<dbReference type="InterPro" id="IPR050205">
    <property type="entry name" value="CDPK_Ser/Thr_kinases"/>
</dbReference>
<dbReference type="PROSITE" id="PS00108">
    <property type="entry name" value="PROTEIN_KINASE_ST"/>
    <property type="match status" value="1"/>
</dbReference>
<dbReference type="EMBL" id="JAGRRH010000007">
    <property type="protein sequence ID" value="KAG7367483.1"/>
    <property type="molecule type" value="Genomic_DNA"/>
</dbReference>
<dbReference type="InterPro" id="IPR000719">
    <property type="entry name" value="Prot_kinase_dom"/>
</dbReference>
<evidence type="ECO:0000256" key="2">
    <source>
        <dbReference type="ARBA" id="ARBA00022679"/>
    </source>
</evidence>
<name>A0A9K3P827_9STRA</name>
<dbReference type="PROSITE" id="PS00107">
    <property type="entry name" value="PROTEIN_KINASE_ATP"/>
    <property type="match status" value="1"/>
</dbReference>
<dbReference type="InterPro" id="IPR008271">
    <property type="entry name" value="Ser/Thr_kinase_AS"/>
</dbReference>
<dbReference type="PANTHER" id="PTHR24349">
    <property type="entry name" value="SERINE/THREONINE-PROTEIN KINASE"/>
    <property type="match status" value="1"/>
</dbReference>
<gene>
    <name evidence="9" type="ORF">IV203_004891</name>
    <name evidence="10" type="ORF">IV203_030154</name>
</gene>
<evidence type="ECO:0000259" key="8">
    <source>
        <dbReference type="PROSITE" id="PS50011"/>
    </source>
</evidence>
<dbReference type="SMART" id="SM00220">
    <property type="entry name" value="S_TKc"/>
    <property type="match status" value="1"/>
</dbReference>
<dbReference type="FunFam" id="1.10.510.10:FF:000571">
    <property type="entry name" value="Maternal embryonic leucine zipper kinase"/>
    <property type="match status" value="1"/>
</dbReference>
<reference evidence="9" key="1">
    <citation type="journal article" date="2021" name="Sci. Rep.">
        <title>Diploid genomic architecture of Nitzschia inconspicua, an elite biomass production diatom.</title>
        <authorList>
            <person name="Oliver A."/>
            <person name="Podell S."/>
            <person name="Pinowska A."/>
            <person name="Traller J.C."/>
            <person name="Smith S.R."/>
            <person name="McClure R."/>
            <person name="Beliaev A."/>
            <person name="Bohutskyi P."/>
            <person name="Hill E.A."/>
            <person name="Rabines A."/>
            <person name="Zheng H."/>
            <person name="Allen L.Z."/>
            <person name="Kuo A."/>
            <person name="Grigoriev I.V."/>
            <person name="Allen A.E."/>
            <person name="Hazlebeck D."/>
            <person name="Allen E.E."/>
        </authorList>
    </citation>
    <scope>NUCLEOTIDE SEQUENCE</scope>
    <source>
        <strain evidence="9">Hildebrandi</strain>
    </source>
</reference>
<organism evidence="9 11">
    <name type="scientific">Nitzschia inconspicua</name>
    <dbReference type="NCBI Taxonomy" id="303405"/>
    <lineage>
        <taxon>Eukaryota</taxon>
        <taxon>Sar</taxon>
        <taxon>Stramenopiles</taxon>
        <taxon>Ochrophyta</taxon>
        <taxon>Bacillariophyta</taxon>
        <taxon>Bacillariophyceae</taxon>
        <taxon>Bacillariophycidae</taxon>
        <taxon>Bacillariales</taxon>
        <taxon>Bacillariaceae</taxon>
        <taxon>Nitzschia</taxon>
    </lineage>
</organism>
<evidence type="ECO:0000256" key="7">
    <source>
        <dbReference type="RuleBase" id="RU000304"/>
    </source>
</evidence>
<proteinExistence type="inferred from homology"/>
<dbReference type="EMBL" id="JAGRRH010000088">
    <property type="protein sequence ID" value="KAG7337300.1"/>
    <property type="molecule type" value="Genomic_DNA"/>
</dbReference>
<accession>A0A9K3P827</accession>
<keyword evidence="4 9" id="KW-0418">Kinase</keyword>
<evidence type="ECO:0000256" key="6">
    <source>
        <dbReference type="PROSITE-ProRule" id="PRU10141"/>
    </source>
</evidence>
<dbReference type="PROSITE" id="PS50011">
    <property type="entry name" value="PROTEIN_KINASE_DOM"/>
    <property type="match status" value="1"/>
</dbReference>
<feature type="domain" description="Protein kinase" evidence="8">
    <location>
        <begin position="42"/>
        <end position="327"/>
    </location>
</feature>
<dbReference type="AlphaFoldDB" id="A0A9K3P827"/>
<evidence type="ECO:0000313" key="11">
    <source>
        <dbReference type="Proteomes" id="UP000693970"/>
    </source>
</evidence>
<dbReference type="CDD" id="cd05117">
    <property type="entry name" value="STKc_CAMK"/>
    <property type="match status" value="1"/>
</dbReference>
<dbReference type="GO" id="GO:0005524">
    <property type="term" value="F:ATP binding"/>
    <property type="evidence" value="ECO:0007669"/>
    <property type="project" value="UniProtKB-UniRule"/>
</dbReference>
<keyword evidence="3 6" id="KW-0547">Nucleotide-binding</keyword>
<sequence length="386" mass="43979">MAFLIKKMSSLSRRDSSFDENTTTSIPFVLHPETKRSIRSTYVLKEVIGRGSWGIVRKCQHRETKKCFAVKTINKAQVPAEEREILKQEVNNLERAQGHLHLVQLVDVFEDRKNIHIVTELLTGGELYQQVISMSQRTPPETFSSQDAAWMVRNILDAIRYLHEDCHIAHRDLKASNFLFARPDDPRSIKIIDFGLSRHAAPISTDNGDVQTEESSTMGVLKECVGTVYYVAPEVLTHDTMGYTNKCDIWSVGVIAYLILSASLPFQEADERETVKLLMTQSELLPKFPESKWKNVDPMAIEFCKYLLQKDPANRPSARQAMLHPWLVKYCGKPLFPEDTEKPVRTEKTSELEFDSELCSNPSFDGITVPISVEESWSLRTSKSKV</sequence>
<evidence type="ECO:0000256" key="4">
    <source>
        <dbReference type="ARBA" id="ARBA00022777"/>
    </source>
</evidence>
<protein>
    <submittedName>
        <fullName evidence="9">Protein kinase domain containing protein</fullName>
    </submittedName>
</protein>
<evidence type="ECO:0000256" key="3">
    <source>
        <dbReference type="ARBA" id="ARBA00022741"/>
    </source>
</evidence>
<evidence type="ECO:0000313" key="9">
    <source>
        <dbReference type="EMBL" id="KAG7337300.1"/>
    </source>
</evidence>
<feature type="binding site" evidence="6">
    <location>
        <position position="71"/>
    </location>
    <ligand>
        <name>ATP</name>
        <dbReference type="ChEBI" id="CHEBI:30616"/>
    </ligand>
</feature>
<comment type="caution">
    <text evidence="9">The sequence shown here is derived from an EMBL/GenBank/DDBJ whole genome shotgun (WGS) entry which is preliminary data.</text>
</comment>
<keyword evidence="5 6" id="KW-0067">ATP-binding</keyword>
<dbReference type="Pfam" id="PF00069">
    <property type="entry name" value="Pkinase"/>
    <property type="match status" value="1"/>
</dbReference>